<proteinExistence type="predicted"/>
<evidence type="ECO:0000313" key="1">
    <source>
        <dbReference type="EMBL" id="GFE50321.1"/>
    </source>
</evidence>
<dbReference type="AlphaFoldDB" id="A0A640VTA9"/>
<keyword evidence="2" id="KW-1185">Reference proteome</keyword>
<reference evidence="1 2" key="1">
    <citation type="submission" date="2019-12" db="EMBL/GenBank/DDBJ databases">
        <title>Roseobacter cerasinus sp. nov., isolated from seawater around aquaculture.</title>
        <authorList>
            <person name="Muramatsu S."/>
            <person name="Takabe Y."/>
            <person name="Mori K."/>
            <person name="Takaichi S."/>
            <person name="Hanada S."/>
        </authorList>
    </citation>
    <scope>NUCLEOTIDE SEQUENCE [LARGE SCALE GENOMIC DNA]</scope>
    <source>
        <strain evidence="1 2">AI77</strain>
    </source>
</reference>
<organism evidence="1 2">
    <name type="scientific">Roseobacter cerasinus</name>
    <dbReference type="NCBI Taxonomy" id="2602289"/>
    <lineage>
        <taxon>Bacteria</taxon>
        <taxon>Pseudomonadati</taxon>
        <taxon>Pseudomonadota</taxon>
        <taxon>Alphaproteobacteria</taxon>
        <taxon>Rhodobacterales</taxon>
        <taxon>Roseobacteraceae</taxon>
        <taxon>Roseobacter</taxon>
    </lineage>
</organism>
<dbReference type="OrthoDB" id="7863719at2"/>
<dbReference type="EMBL" id="BLIV01000003">
    <property type="protein sequence ID" value="GFE50321.1"/>
    <property type="molecule type" value="Genomic_DNA"/>
</dbReference>
<protein>
    <recommendedName>
        <fullName evidence="3">Dihydroorotate dehydrogenase</fullName>
    </recommendedName>
</protein>
<gene>
    <name evidence="1" type="ORF">So717_20740</name>
</gene>
<comment type="caution">
    <text evidence="1">The sequence shown here is derived from an EMBL/GenBank/DDBJ whole genome shotgun (WGS) entry which is preliminary data.</text>
</comment>
<evidence type="ECO:0008006" key="3">
    <source>
        <dbReference type="Google" id="ProtNLM"/>
    </source>
</evidence>
<evidence type="ECO:0000313" key="2">
    <source>
        <dbReference type="Proteomes" id="UP000436522"/>
    </source>
</evidence>
<name>A0A640VTA9_9RHOB</name>
<accession>A0A640VTA9</accession>
<sequence length="113" mass="11570">MAKDRAVDAALDAARASPPPVPAHLMTRVLADAEAARPAVRDRSGFGVCVSELMGGWQGVGGLVAATLAGVWFGFSPPEAMPDAGALILGYENVELLTSSAELTSFGWDLDGG</sequence>
<dbReference type="Proteomes" id="UP000436522">
    <property type="component" value="Unassembled WGS sequence"/>
</dbReference>